<accession>A0A1D6KU87</accession>
<sequence length="54" mass="6158">MRSSCLTMDSAVQPLWTASKRRLRRSLPYTAVHGPRRTASRGRTGSRQASSRRR</sequence>
<dbReference type="EMBL" id="CM007647">
    <property type="protein sequence ID" value="ONM06128.1"/>
    <property type="molecule type" value="Genomic_DNA"/>
</dbReference>
<name>A0A1D6KU87_MAIZE</name>
<keyword evidence="1" id="KW-0436">Ligase</keyword>
<proteinExistence type="predicted"/>
<organism evidence="1">
    <name type="scientific">Zea mays</name>
    <name type="common">Maize</name>
    <dbReference type="NCBI Taxonomy" id="4577"/>
    <lineage>
        <taxon>Eukaryota</taxon>
        <taxon>Viridiplantae</taxon>
        <taxon>Streptophyta</taxon>
        <taxon>Embryophyta</taxon>
        <taxon>Tracheophyta</taxon>
        <taxon>Spermatophyta</taxon>
        <taxon>Magnoliopsida</taxon>
        <taxon>Liliopsida</taxon>
        <taxon>Poales</taxon>
        <taxon>Poaceae</taxon>
        <taxon>PACMAD clade</taxon>
        <taxon>Panicoideae</taxon>
        <taxon>Andropogonodae</taxon>
        <taxon>Andropogoneae</taxon>
        <taxon>Tripsacinae</taxon>
        <taxon>Zea</taxon>
    </lineage>
</organism>
<gene>
    <name evidence="1" type="ORF">ZEAMMB73_Zm00001d032815</name>
</gene>
<reference evidence="1" key="1">
    <citation type="submission" date="2015-12" db="EMBL/GenBank/DDBJ databases">
        <title>Update maize B73 reference genome by single molecule sequencing technologies.</title>
        <authorList>
            <consortium name="Maize Genome Sequencing Project"/>
            <person name="Ware D."/>
        </authorList>
    </citation>
    <scope>NUCLEOTIDE SEQUENCE [LARGE SCALE GENOMIC DNA]</scope>
    <source>
        <tissue evidence="1">Seedling</tissue>
    </source>
</reference>
<dbReference type="AlphaFoldDB" id="A0A1D6KU87"/>
<dbReference type="GO" id="GO:0016874">
    <property type="term" value="F:ligase activity"/>
    <property type="evidence" value="ECO:0007669"/>
    <property type="project" value="UniProtKB-KW"/>
</dbReference>
<protein>
    <submittedName>
        <fullName evidence="1">Glutamate-ammonia ligase</fullName>
    </submittedName>
</protein>
<evidence type="ECO:0000313" key="1">
    <source>
        <dbReference type="EMBL" id="ONM06128.1"/>
    </source>
</evidence>